<keyword evidence="2" id="KW-0436">Ligase</keyword>
<evidence type="ECO:0000256" key="2">
    <source>
        <dbReference type="ARBA" id="ARBA00022598"/>
    </source>
</evidence>
<evidence type="ECO:0000313" key="7">
    <source>
        <dbReference type="EMBL" id="BBO78144.1"/>
    </source>
</evidence>
<dbReference type="KEGG" id="dwd:DSCW_55610"/>
<dbReference type="InterPro" id="IPR020845">
    <property type="entry name" value="AMP-binding_CS"/>
</dbReference>
<dbReference type="PANTHER" id="PTHR43201">
    <property type="entry name" value="ACYL-COA SYNTHETASE"/>
    <property type="match status" value="1"/>
</dbReference>
<reference evidence="7 8" key="1">
    <citation type="submission" date="2019-11" db="EMBL/GenBank/DDBJ databases">
        <title>Comparative genomics of hydrocarbon-degrading Desulfosarcina strains.</title>
        <authorList>
            <person name="Watanabe M."/>
            <person name="Kojima H."/>
            <person name="Fukui M."/>
        </authorList>
    </citation>
    <scope>NUCLEOTIDE SEQUENCE [LARGE SCALE GENOMIC DNA]</scope>
    <source>
        <strain evidence="7 8">PP31</strain>
    </source>
</reference>
<dbReference type="InterPro" id="IPR000873">
    <property type="entry name" value="AMP-dep_synth/lig_dom"/>
</dbReference>
<dbReference type="SUPFAM" id="SSF56801">
    <property type="entry name" value="Acetyl-CoA synthetase-like"/>
    <property type="match status" value="1"/>
</dbReference>
<feature type="domain" description="ChsH2 rubredoxin-like zinc ribbon" evidence="5">
    <location>
        <begin position="884"/>
        <end position="916"/>
    </location>
</feature>
<dbReference type="GO" id="GO:0031956">
    <property type="term" value="F:medium-chain fatty acid-CoA ligase activity"/>
    <property type="evidence" value="ECO:0007669"/>
    <property type="project" value="TreeGrafter"/>
</dbReference>
<feature type="domain" description="AMP-dependent synthetase/ligase" evidence="3">
    <location>
        <begin position="8"/>
        <end position="366"/>
    </location>
</feature>
<organism evidence="7 8">
    <name type="scientific">Desulfosarcina widdelii</name>
    <dbReference type="NCBI Taxonomy" id="947919"/>
    <lineage>
        <taxon>Bacteria</taxon>
        <taxon>Pseudomonadati</taxon>
        <taxon>Thermodesulfobacteriota</taxon>
        <taxon>Desulfobacteria</taxon>
        <taxon>Desulfobacterales</taxon>
        <taxon>Desulfosarcinaceae</taxon>
        <taxon>Desulfosarcina</taxon>
    </lineage>
</organism>
<dbReference type="SUPFAM" id="SSF50249">
    <property type="entry name" value="Nucleic acid-binding proteins"/>
    <property type="match status" value="1"/>
</dbReference>
<dbReference type="InterPro" id="IPR045851">
    <property type="entry name" value="AMP-bd_C_sf"/>
</dbReference>
<dbReference type="Pfam" id="PF02036">
    <property type="entry name" value="SCP2"/>
    <property type="match status" value="3"/>
</dbReference>
<dbReference type="PANTHER" id="PTHR43201:SF5">
    <property type="entry name" value="MEDIUM-CHAIN ACYL-COA LIGASE ACSF2, MITOCHONDRIAL"/>
    <property type="match status" value="1"/>
</dbReference>
<dbReference type="Proteomes" id="UP000427769">
    <property type="component" value="Chromosome"/>
</dbReference>
<dbReference type="Gene3D" id="6.10.30.10">
    <property type="match status" value="1"/>
</dbReference>
<keyword evidence="8" id="KW-1185">Reference proteome</keyword>
<evidence type="ECO:0000259" key="3">
    <source>
        <dbReference type="Pfam" id="PF00501"/>
    </source>
</evidence>
<feature type="domain" description="SCP2" evidence="4">
    <location>
        <begin position="641"/>
        <end position="729"/>
    </location>
</feature>
<evidence type="ECO:0000259" key="5">
    <source>
        <dbReference type="Pfam" id="PF12172"/>
    </source>
</evidence>
<dbReference type="InterPro" id="IPR012340">
    <property type="entry name" value="NA-bd_OB-fold"/>
</dbReference>
<dbReference type="InterPro" id="IPR036527">
    <property type="entry name" value="SCP2_sterol-bd_dom_sf"/>
</dbReference>
<proteinExistence type="inferred from homology"/>
<name>A0A5K7ZIP3_9BACT</name>
<dbReference type="RefSeq" id="WP_155306808.1">
    <property type="nucleotide sequence ID" value="NZ_AP021875.1"/>
</dbReference>
<evidence type="ECO:0000313" key="8">
    <source>
        <dbReference type="Proteomes" id="UP000427769"/>
    </source>
</evidence>
<dbReference type="Gene3D" id="3.30.1050.10">
    <property type="entry name" value="SCP2 sterol-binding domain"/>
    <property type="match status" value="3"/>
</dbReference>
<dbReference type="PROSITE" id="PS00455">
    <property type="entry name" value="AMP_BINDING"/>
    <property type="match status" value="1"/>
</dbReference>
<evidence type="ECO:0000259" key="4">
    <source>
        <dbReference type="Pfam" id="PF02036"/>
    </source>
</evidence>
<evidence type="ECO:0000256" key="1">
    <source>
        <dbReference type="ARBA" id="ARBA00006432"/>
    </source>
</evidence>
<dbReference type="EMBL" id="AP021875">
    <property type="protein sequence ID" value="BBO78144.1"/>
    <property type="molecule type" value="Genomic_DNA"/>
</dbReference>
<dbReference type="InterPro" id="IPR042099">
    <property type="entry name" value="ANL_N_sf"/>
</dbReference>
<comment type="similarity">
    <text evidence="1">Belongs to the ATP-dependent AMP-binding enzyme family.</text>
</comment>
<dbReference type="AlphaFoldDB" id="A0A5K7ZIP3"/>
<dbReference type="Gene3D" id="3.30.300.30">
    <property type="match status" value="1"/>
</dbReference>
<feature type="domain" description="SCP2" evidence="4">
    <location>
        <begin position="528"/>
        <end position="615"/>
    </location>
</feature>
<dbReference type="OrthoDB" id="9803968at2"/>
<gene>
    <name evidence="7" type="ORF">DSCW_55610</name>
</gene>
<feature type="domain" description="AMP-binding enzyme C-terminal" evidence="6">
    <location>
        <begin position="416"/>
        <end position="491"/>
    </location>
</feature>
<dbReference type="Pfam" id="PF00501">
    <property type="entry name" value="AMP-binding"/>
    <property type="match status" value="1"/>
</dbReference>
<protein>
    <recommendedName>
        <fullName evidence="9">Long-chain-fatty-acid--CoA ligase</fullName>
    </recommendedName>
</protein>
<dbReference type="FunFam" id="3.30.300.30:FF:000008">
    <property type="entry name" value="2,3-dihydroxybenzoate-AMP ligase"/>
    <property type="match status" value="1"/>
</dbReference>
<evidence type="ECO:0008006" key="9">
    <source>
        <dbReference type="Google" id="ProtNLM"/>
    </source>
</evidence>
<dbReference type="NCBIfam" id="NF004837">
    <property type="entry name" value="PRK06187.1"/>
    <property type="match status" value="1"/>
</dbReference>
<evidence type="ECO:0000259" key="6">
    <source>
        <dbReference type="Pfam" id="PF13193"/>
    </source>
</evidence>
<dbReference type="InterPro" id="IPR025110">
    <property type="entry name" value="AMP-bd_C"/>
</dbReference>
<dbReference type="InterPro" id="IPR022002">
    <property type="entry name" value="ChsH2_Znr"/>
</dbReference>
<dbReference type="GO" id="GO:0006631">
    <property type="term" value="P:fatty acid metabolic process"/>
    <property type="evidence" value="ECO:0007669"/>
    <property type="project" value="TreeGrafter"/>
</dbReference>
<dbReference type="Gene3D" id="3.40.50.12780">
    <property type="entry name" value="N-terminal domain of ligase-like"/>
    <property type="match status" value="1"/>
</dbReference>
<sequence length="1007" mass="109892">MNLGTYLDTAVQRFTDLPYLQFYDQTVTYGEFGRQVNILANALKRQGFEKGDFIHVLVQNSPQTLMAYFAIQKIGAVAGPVNGWWKAPEVEYLLNDSKGRGLIIEDQYLPILDEIKANCPHLEKIIEVSDNPRPEHIDLAGLLAEGDDTPVVCDGDAEDTAYIFYTSGTTGNPKGVLLSHKNVLADVDGITRALNLEENMTALIFLPLFHVNAMISCTFALGIGLQIVLRRQFSASEFWEVVDRYKVNFWSAVPAVYQILLSDPTRQKYDLSSLQFGICGAAPLTEETMKKFQDTFNIPIVEGYGLTEATCVSTINPRDGVRKVGSIGVPLPGQEVKILAEGGSECPTGEAGEICIGGDVVMKGYFNRPEETTETLADGYLHTGDVGIMDEDGYIFIVDRIKDMIIRGGENIYPKEIDNLLATHPMIQEAATVGVPDETMGEEVKVFVIPLDDELTEEEVIDFCKKNLAKFKVPKYVEILEDDFPRSPIGKVLKKELRQWGLTPRPKKAQGPQVTVDDIFGTMESRVNPEGVAGVNANYGYIITGSGGGEWTVCVAVGDVKVKEGLHDPAVTTTCAAKDWIAITLGKLDGMTAFSSGKLKVEGDMGLLVKAANFFNKYQPPAAAPEVTVEDIFGTMESRVNPEGVAGVTANYGYIITGSGGGEWTVCVADGDVKVKEGLHDPAVTTTCAAKDWIAITLGKLDGMTAFTSGKLKVEGDMGLLTKATQFFKKYTPPQAAPEVTVEDIFGTMESRVNPEGVAGITAKYGYIITGSGGGEWTVCVADGDVKVKEGLHDPDVTTTCSAKDWIAITLGKLDGMTAFTSGRLKVEGDMGLLTQATKFFKKYTPPGPAAQEEEKEELLRLNQILSIPQRFATGPVMGKFLKAFKEKKILANKCPECGRLQLPPREVCAECKVRAEEWVEVGPGGVIATPDITYYASPDPLTGESRETPYISAHFLLDGCKGHETLWHELVADDFSKVKRGVRVRPVWNEKRIGAITDIKYFEIVE</sequence>
<dbReference type="InterPro" id="IPR003033">
    <property type="entry name" value="SCP2_sterol-bd_dom"/>
</dbReference>
<feature type="domain" description="SCP2" evidence="4">
    <location>
        <begin position="754"/>
        <end position="842"/>
    </location>
</feature>
<dbReference type="Pfam" id="PF13193">
    <property type="entry name" value="AMP-binding_C"/>
    <property type="match status" value="1"/>
</dbReference>
<dbReference type="SUPFAM" id="SSF55718">
    <property type="entry name" value="SCP-like"/>
    <property type="match status" value="3"/>
</dbReference>
<dbReference type="Pfam" id="PF12172">
    <property type="entry name" value="zf-ChsH2"/>
    <property type="match status" value="1"/>
</dbReference>
<accession>A0A5K7ZIP3</accession>